<keyword evidence="2 5" id="KW-0812">Transmembrane</keyword>
<accession>A0ABV4CWP9</accession>
<dbReference type="EMBL" id="JBCLPP010000024">
    <property type="protein sequence ID" value="MEY8245813.1"/>
    <property type="molecule type" value="Genomic_DNA"/>
</dbReference>
<evidence type="ECO:0000256" key="5">
    <source>
        <dbReference type="SAM" id="Phobius"/>
    </source>
</evidence>
<gene>
    <name evidence="7" type="ORF">AAK873_09335</name>
</gene>
<evidence type="ECO:0000256" key="4">
    <source>
        <dbReference type="ARBA" id="ARBA00023136"/>
    </source>
</evidence>
<dbReference type="Pfam" id="PF04357">
    <property type="entry name" value="TamB"/>
    <property type="match status" value="1"/>
</dbReference>
<organism evidence="7 8">
    <name type="scientific">Heminiphilus faecis</name>
    <dbReference type="NCBI Taxonomy" id="2601703"/>
    <lineage>
        <taxon>Bacteria</taxon>
        <taxon>Pseudomonadati</taxon>
        <taxon>Bacteroidota</taxon>
        <taxon>Bacteroidia</taxon>
        <taxon>Bacteroidales</taxon>
        <taxon>Muribaculaceae</taxon>
        <taxon>Heminiphilus</taxon>
    </lineage>
</organism>
<dbReference type="RefSeq" id="WP_369863524.1">
    <property type="nucleotide sequence ID" value="NZ_JBCLPP010000024.1"/>
</dbReference>
<keyword evidence="8" id="KW-1185">Reference proteome</keyword>
<comment type="subcellular location">
    <subcellularLocation>
        <location evidence="1">Membrane</location>
        <topology evidence="1">Single-pass membrane protein</topology>
    </subcellularLocation>
</comment>
<evidence type="ECO:0000259" key="6">
    <source>
        <dbReference type="Pfam" id="PF04357"/>
    </source>
</evidence>
<name>A0ABV4CWP9_9BACT</name>
<feature type="domain" description="Translocation and assembly module TamB C-terminal" evidence="6">
    <location>
        <begin position="1142"/>
        <end position="1566"/>
    </location>
</feature>
<reference evidence="7 8" key="1">
    <citation type="submission" date="2024-03" db="EMBL/GenBank/DDBJ databases">
        <title>Mouse gut bacterial collection (mGBC) of GemPharmatech.</title>
        <authorList>
            <person name="He Y."/>
            <person name="Dong L."/>
            <person name="Wu D."/>
            <person name="Gao X."/>
            <person name="Lin Z."/>
        </authorList>
    </citation>
    <scope>NUCLEOTIDE SEQUENCE [LARGE SCALE GENOMIC DNA]</scope>
    <source>
        <strain evidence="7 8">54-13</strain>
    </source>
</reference>
<evidence type="ECO:0000256" key="3">
    <source>
        <dbReference type="ARBA" id="ARBA00022989"/>
    </source>
</evidence>
<proteinExistence type="predicted"/>
<evidence type="ECO:0000256" key="1">
    <source>
        <dbReference type="ARBA" id="ARBA00004167"/>
    </source>
</evidence>
<dbReference type="PANTHER" id="PTHR36985:SF1">
    <property type="entry name" value="TRANSLOCATION AND ASSEMBLY MODULE SUBUNIT TAMB"/>
    <property type="match status" value="1"/>
</dbReference>
<protein>
    <submittedName>
        <fullName evidence="7">Translocation/assembly module TamB domain-containing protein</fullName>
    </submittedName>
</protein>
<dbReference type="PANTHER" id="PTHR36985">
    <property type="entry name" value="TRANSLOCATION AND ASSEMBLY MODULE SUBUNIT TAMB"/>
    <property type="match status" value="1"/>
</dbReference>
<evidence type="ECO:0000256" key="2">
    <source>
        <dbReference type="ARBA" id="ARBA00022692"/>
    </source>
</evidence>
<dbReference type="InterPro" id="IPR007452">
    <property type="entry name" value="TamB_C"/>
</dbReference>
<sequence length="1607" mass="175006">MGHLIKNTAVRRVLKVLMWTLIVLLSVPVLLYVPFVQDFVKDVALKEVAKSSGMVIDVDRFRLKWPLRVELDGVRVIPAPGDTMVNARIASLNVEMLPLLSLDIRVDGHLEDVDYRLGTPDSAMYLTAAVKRFDLSPSSYDLKNAKIDVSRAVLDGGDVTLIFNGNDTTATPSDSAASAPLTIKAAYIELRDINYRMAMLPTIDSLGANVPLAVLHDGLVDMASRRIHAGALRVDSVTAVYFTPSPEYIAAHPVDSLAPVADAASSPDSLMWTITGDTVSLTGRSAVYAVRGAEPQPGLDLNYLQANDINIQVDSFYNKGVNIEVPIRRLAAVERCGAKLEASGRFSMDTTSMRAERFDISTLFSSIKFNALMGMGDIMSDPGMPLQLRALARIGIPDLELLMPSMKPMLKSVPRYNDMTVDADIDGTAGSLSIKRLDAALPGYMNVSVNGAVRNMMSPDNLGGHVNIDGNLKNVNFIKPTLLEAKLAKQVNLPPVRLDGYVDMNRGAVKGNMKAVTGEGSVLLNADWNGRVESYDLDMAMREFPVSAFLPEMGIGNITADAKVTGRGYSPFSPKTSVDAVVDITSAEYQKVTYSAIRLWASLDTGYFDAGLLSMNHDANFDLSISGNIADDDYIMDFEGDVRNLDLKALNLSPTESRGSFSLEGRGHIRPGDGFYDADMTIDNFEWLMPDLPVATPSIKASVYATDSSTVVSVDNESLHARFIAGCSIDTLAARFASGMEVIDREIAGRRIFVDSIQRELPRFVLSVNSGANSIISDFLAPSKTSFRQLSLNIDNDSLFHLNGAATGIKTGDTRIDSVGISAMQHGKFLLYRAKMNNRPGTFDSFAHVDVTGFLADQNLALFLNQSNIKGDTGFKLGFNVTAIDSLLTLRMTPLDPVIGYKNWSLNKDNFISYNLLTRHIDANLALTNGDSHLKIYTEHDALGSASQEDVIVNASGIQLADWLALSPFAPPVKGIAGADIRLGWDAETKSIEGNGAVSLDDLTYGRDRVGSFLLDVGLTTNTSGVVKASTSLMVDSMKVITAVGALNDSTASNPFMLDFSMIHFPLRIVNPFLPPGMAKLSGMLNGRMDITGTMTSPVFNGYLDFDSTAVSVDMIGSAFRFSEDKIPVDSNIVKFDRYTISGLNENPLYIDGTVDINNLTSPKIELDMKARNMQVIGSKRGKGNDIYGRGYIDLDADVKGNMSFMRVDASLNLLEGSNVTYVVNTVANTLSAGVTDDDMVHFVQFSDTAAVLDADTVPAGELALMLDARLIVSQGTTINVDLSANGQDKASIQGSGNLTFHMSPFSDMSLTGRYNIDKGFVRYTPPLMSQKNFDFESGSYIAFNGDMLNPILNLHAHDTMKANVTESGQNSRLINFIVSLNVTNTLSNMDVAFDLSTNDDITIQNELETMSPEQRANQAMNLLLYNVYTGPGTKASANLSGNPLFSFLTARLNSWAANTIKGVDISFGIDQYDRTYDGATSTTTSYSYRVSKSLFNDRFKIVVGGNYSTDSNMDENFSQNLINDISFEYMLNRSGSMYVKLFRHVGYESILEGEVIQTGVGFVYKRKLASLRDLFRFGRRPEEPAVALPVEDGTLNVNHKKDDTNK</sequence>
<feature type="transmembrane region" description="Helical" evidence="5">
    <location>
        <begin position="16"/>
        <end position="35"/>
    </location>
</feature>
<evidence type="ECO:0000313" key="8">
    <source>
        <dbReference type="Proteomes" id="UP001565200"/>
    </source>
</evidence>
<evidence type="ECO:0000313" key="7">
    <source>
        <dbReference type="EMBL" id="MEY8245813.1"/>
    </source>
</evidence>
<comment type="caution">
    <text evidence="7">The sequence shown here is derived from an EMBL/GenBank/DDBJ whole genome shotgun (WGS) entry which is preliminary data.</text>
</comment>
<dbReference type="Proteomes" id="UP001565200">
    <property type="component" value="Unassembled WGS sequence"/>
</dbReference>
<keyword evidence="3 5" id="KW-1133">Transmembrane helix</keyword>
<keyword evidence="4 5" id="KW-0472">Membrane</keyword>